<dbReference type="RefSeq" id="WP_156124862.1">
    <property type="nucleotide sequence ID" value="NZ_CP022389.1"/>
</dbReference>
<organism evidence="1 2">
    <name type="scientific">Capnocytophaga canimorsus</name>
    <dbReference type="NCBI Taxonomy" id="28188"/>
    <lineage>
        <taxon>Bacteria</taxon>
        <taxon>Pseudomonadati</taxon>
        <taxon>Bacteroidota</taxon>
        <taxon>Flavobacteriia</taxon>
        <taxon>Flavobacteriales</taxon>
        <taxon>Flavobacteriaceae</taxon>
        <taxon>Capnocytophaga</taxon>
    </lineage>
</organism>
<dbReference type="AlphaFoldDB" id="A0A0B7HW70"/>
<name>A0A0B7HW70_9FLAO</name>
<dbReference type="Proteomes" id="UP000044026">
    <property type="component" value="Unassembled WGS sequence"/>
</dbReference>
<sequence length="205" mass="24559">MKKILVLTLSFLLIMSCKSQQKENPKGLGEKNKIFYLDRLSFNENKEVLLSNVEYVIGNVDDKVILYNINTPENILLNIGSTNIIFDYMQFWVNKRTNKFIFLELEAETDENKIEEIIKSLNQSFKMVDLTNKERLEEDISDENTFMYHKNYLYKSNDVYVHLETIEFKDKKEKDRIRLNFYSYPYDNLLIELNQIDEIYINDDK</sequence>
<reference evidence="1 2" key="1">
    <citation type="submission" date="2015-01" db="EMBL/GenBank/DDBJ databases">
        <authorList>
            <person name="Xiang T."/>
            <person name="Song Y."/>
            <person name="Huang L."/>
            <person name="Wang B."/>
            <person name="Wu P."/>
        </authorList>
    </citation>
    <scope>NUCLEOTIDE SEQUENCE [LARGE SCALE GENOMIC DNA]</scope>
    <source>
        <strain evidence="1 2">Cc12</strain>
    </source>
</reference>
<proteinExistence type="predicted"/>
<protein>
    <submittedName>
        <fullName evidence="1">Uncharacterized protein</fullName>
    </submittedName>
</protein>
<accession>A0A0B7HW70</accession>
<evidence type="ECO:0000313" key="1">
    <source>
        <dbReference type="EMBL" id="CEN41738.1"/>
    </source>
</evidence>
<gene>
    <name evidence="1" type="ORF">CCAN12_810176</name>
</gene>
<evidence type="ECO:0000313" key="2">
    <source>
        <dbReference type="Proteomes" id="UP000044026"/>
    </source>
</evidence>
<dbReference type="EMBL" id="CDOE01000080">
    <property type="protein sequence ID" value="CEN41738.1"/>
    <property type="molecule type" value="Genomic_DNA"/>
</dbReference>
<dbReference type="PROSITE" id="PS51257">
    <property type="entry name" value="PROKAR_LIPOPROTEIN"/>
    <property type="match status" value="1"/>
</dbReference>